<protein>
    <submittedName>
        <fullName evidence="2">(raccoon dog) hypothetical protein</fullName>
    </submittedName>
</protein>
<feature type="region of interest" description="Disordered" evidence="1">
    <location>
        <begin position="1"/>
        <end position="21"/>
    </location>
</feature>
<evidence type="ECO:0000313" key="3">
    <source>
        <dbReference type="Proteomes" id="UP000645828"/>
    </source>
</evidence>
<evidence type="ECO:0000256" key="1">
    <source>
        <dbReference type="SAM" id="MobiDB-lite"/>
    </source>
</evidence>
<comment type="caution">
    <text evidence="2">The sequence shown here is derived from an EMBL/GenBank/DDBJ whole genome shotgun (WGS) entry which is preliminary data.</text>
</comment>
<sequence length="66" mass="7065">MILSLQPRCGQDHTPSEGSGGASVLCLSPSFQWAFAVARSRRTGASQSRKSDDIIATSLRPLFSIN</sequence>
<dbReference type="EMBL" id="CAJHUB010000754">
    <property type="protein sequence ID" value="CAD7681747.1"/>
    <property type="molecule type" value="Genomic_DNA"/>
</dbReference>
<accession>A0A811YW35</accession>
<name>A0A811YW35_NYCPR</name>
<evidence type="ECO:0000313" key="2">
    <source>
        <dbReference type="EMBL" id="CAD7681747.1"/>
    </source>
</evidence>
<keyword evidence="3" id="KW-1185">Reference proteome</keyword>
<proteinExistence type="predicted"/>
<reference evidence="2" key="1">
    <citation type="submission" date="2020-12" db="EMBL/GenBank/DDBJ databases">
        <authorList>
            <consortium name="Molecular Ecology Group"/>
        </authorList>
    </citation>
    <scope>NUCLEOTIDE SEQUENCE</scope>
    <source>
        <strain evidence="2">TBG_1078</strain>
    </source>
</reference>
<organism evidence="2 3">
    <name type="scientific">Nyctereutes procyonoides</name>
    <name type="common">Raccoon dog</name>
    <name type="synonym">Canis procyonoides</name>
    <dbReference type="NCBI Taxonomy" id="34880"/>
    <lineage>
        <taxon>Eukaryota</taxon>
        <taxon>Metazoa</taxon>
        <taxon>Chordata</taxon>
        <taxon>Craniata</taxon>
        <taxon>Vertebrata</taxon>
        <taxon>Euteleostomi</taxon>
        <taxon>Mammalia</taxon>
        <taxon>Eutheria</taxon>
        <taxon>Laurasiatheria</taxon>
        <taxon>Carnivora</taxon>
        <taxon>Caniformia</taxon>
        <taxon>Canidae</taxon>
        <taxon>Nyctereutes</taxon>
    </lineage>
</organism>
<dbReference type="Proteomes" id="UP000645828">
    <property type="component" value="Unassembled WGS sequence"/>
</dbReference>
<gene>
    <name evidence="2" type="ORF">NYPRO_LOCUS14539</name>
</gene>
<dbReference type="AlphaFoldDB" id="A0A811YW35"/>